<dbReference type="AlphaFoldDB" id="A0A1H3UM23"/>
<evidence type="ECO:0000313" key="1">
    <source>
        <dbReference type="EMBL" id="SDZ63346.1"/>
    </source>
</evidence>
<evidence type="ECO:0008006" key="3">
    <source>
        <dbReference type="Google" id="ProtNLM"/>
    </source>
</evidence>
<sequence length="317" mass="36901">MAIILEKEKRDEWLKKLPPEQRDFLQHHVKRGKKTVFANVLAMDKGIVIPPEADGEELEHLLDEWVLEDYIDNGFVNRDTPCECGRPLRYQYIVKHKTTKETRRFGMTHFEEHTGFPAEIVRKIKHGFQTIEYELDELLYKLHHGWDWQKELPLLPEGYAFPDDIQRHFDAKVPLLNRQLKRMKQQISSFLDDRRSLPRPQKAVAGQRDDAEAIAEQLETTLFNEDPLSFRGTVHPYPLAAEWQQAALSYINEGVTSARIVCELLIKNEQAPAARYASQCPKIYVPVCFFLDSLVRAGALTYTGSRNVADRYYKPHK</sequence>
<dbReference type="Pfam" id="PF13034">
    <property type="entry name" value="DUF3895"/>
    <property type="match status" value="1"/>
</dbReference>
<reference evidence="2" key="1">
    <citation type="submission" date="2016-10" db="EMBL/GenBank/DDBJ databases">
        <authorList>
            <person name="Varghese N."/>
            <person name="Submissions S."/>
        </authorList>
    </citation>
    <scope>NUCLEOTIDE SEQUENCE [LARGE SCALE GENOMIC DNA]</scope>
    <source>
        <strain evidence="2">SP</strain>
    </source>
</reference>
<dbReference type="InterPro" id="IPR024995">
    <property type="entry name" value="DUF3895"/>
</dbReference>
<evidence type="ECO:0000313" key="2">
    <source>
        <dbReference type="Proteomes" id="UP000198935"/>
    </source>
</evidence>
<dbReference type="Proteomes" id="UP000198935">
    <property type="component" value="Unassembled WGS sequence"/>
</dbReference>
<organism evidence="1 2">
    <name type="scientific">Evansella caseinilytica</name>
    <dbReference type="NCBI Taxonomy" id="1503961"/>
    <lineage>
        <taxon>Bacteria</taxon>
        <taxon>Bacillati</taxon>
        <taxon>Bacillota</taxon>
        <taxon>Bacilli</taxon>
        <taxon>Bacillales</taxon>
        <taxon>Bacillaceae</taxon>
        <taxon>Evansella</taxon>
    </lineage>
</organism>
<dbReference type="EMBL" id="FNPI01000023">
    <property type="protein sequence ID" value="SDZ63346.1"/>
    <property type="molecule type" value="Genomic_DNA"/>
</dbReference>
<keyword evidence="2" id="KW-1185">Reference proteome</keyword>
<name>A0A1H3UM23_9BACI</name>
<accession>A0A1H3UM23</accession>
<gene>
    <name evidence="1" type="ORF">SAMN05421736_12334</name>
</gene>
<proteinExistence type="predicted"/>
<protein>
    <recommendedName>
        <fullName evidence="3">DUF3895 domain-containing protein</fullName>
    </recommendedName>
</protein>
<dbReference type="OrthoDB" id="2183421at2"/>